<feature type="compositionally biased region" description="Polar residues" evidence="1">
    <location>
        <begin position="121"/>
        <end position="142"/>
    </location>
</feature>
<sequence length="298" mass="33020">MESQLLWPGQLAEPLECPSSIEGQSNVPTDLVPPSSTDRSWIPTRPIQGPRRQHPSSRENWKRPIEFLVQRLKRHSLRNQDDHIGGGTVHSDLGFNRHRKVVRVPRRHGDDMDVDEHPEAQINSTESTTMATEMAQSSTHGSSPYDPCASTQPQLFISDSQVESQSSARKSPPSALPNIYAALGHGTSSAVNSEDEFAYDYLLSDEGYCDNLGELAGEGDGHNLIRSLARHARTSGVLQYRTSAEAALQCHQVVQRAPRMRRRRHRKHQTRLRASSTATGSTCGFDGQIALDSKNPES</sequence>
<gene>
    <name evidence="2" type="ORF">QQS21_005922</name>
</gene>
<proteinExistence type="predicted"/>
<evidence type="ECO:0000256" key="1">
    <source>
        <dbReference type="SAM" id="MobiDB-lite"/>
    </source>
</evidence>
<protein>
    <submittedName>
        <fullName evidence="2">Uncharacterized protein</fullName>
    </submittedName>
</protein>
<evidence type="ECO:0000313" key="2">
    <source>
        <dbReference type="EMBL" id="KAK2597452.1"/>
    </source>
</evidence>
<dbReference type="EMBL" id="JASWJB010000104">
    <property type="protein sequence ID" value="KAK2597452.1"/>
    <property type="molecule type" value="Genomic_DNA"/>
</dbReference>
<feature type="region of interest" description="Disordered" evidence="1">
    <location>
        <begin position="107"/>
        <end position="152"/>
    </location>
</feature>
<reference evidence="2" key="1">
    <citation type="submission" date="2023-06" db="EMBL/GenBank/DDBJ databases">
        <title>Conoideocrella luteorostrata (Hypocreales: Clavicipitaceae), a potential biocontrol fungus for elongate hemlock scale in United States Christmas tree production areas.</title>
        <authorList>
            <person name="Barrett H."/>
            <person name="Lovett B."/>
            <person name="Macias A.M."/>
            <person name="Stajich J.E."/>
            <person name="Kasson M.T."/>
        </authorList>
    </citation>
    <scope>NUCLEOTIDE SEQUENCE</scope>
    <source>
        <strain evidence="2">ARSEF 14590</strain>
    </source>
</reference>
<dbReference type="AlphaFoldDB" id="A0AAJ0CNH7"/>
<feature type="region of interest" description="Disordered" evidence="1">
    <location>
        <begin position="1"/>
        <end position="60"/>
    </location>
</feature>
<feature type="compositionally biased region" description="Basic residues" evidence="1">
    <location>
        <begin position="258"/>
        <end position="271"/>
    </location>
</feature>
<accession>A0AAJ0CNH7</accession>
<name>A0AAJ0CNH7_9HYPO</name>
<feature type="compositionally biased region" description="Polar residues" evidence="1">
    <location>
        <begin position="21"/>
        <end position="39"/>
    </location>
</feature>
<evidence type="ECO:0000313" key="3">
    <source>
        <dbReference type="Proteomes" id="UP001251528"/>
    </source>
</evidence>
<feature type="region of interest" description="Disordered" evidence="1">
    <location>
        <begin position="258"/>
        <end position="298"/>
    </location>
</feature>
<keyword evidence="3" id="KW-1185">Reference proteome</keyword>
<feature type="compositionally biased region" description="Basic and acidic residues" evidence="1">
    <location>
        <begin position="107"/>
        <end position="119"/>
    </location>
</feature>
<dbReference type="Proteomes" id="UP001251528">
    <property type="component" value="Unassembled WGS sequence"/>
</dbReference>
<organism evidence="2 3">
    <name type="scientific">Conoideocrella luteorostrata</name>
    <dbReference type="NCBI Taxonomy" id="1105319"/>
    <lineage>
        <taxon>Eukaryota</taxon>
        <taxon>Fungi</taxon>
        <taxon>Dikarya</taxon>
        <taxon>Ascomycota</taxon>
        <taxon>Pezizomycotina</taxon>
        <taxon>Sordariomycetes</taxon>
        <taxon>Hypocreomycetidae</taxon>
        <taxon>Hypocreales</taxon>
        <taxon>Clavicipitaceae</taxon>
        <taxon>Conoideocrella</taxon>
    </lineage>
</organism>
<comment type="caution">
    <text evidence="2">The sequence shown here is derived from an EMBL/GenBank/DDBJ whole genome shotgun (WGS) entry which is preliminary data.</text>
</comment>